<dbReference type="Pfam" id="PF21148">
    <property type="entry name" value="NSUN5_fdxn-like"/>
    <property type="match status" value="1"/>
</dbReference>
<dbReference type="GO" id="GO:0008168">
    <property type="term" value="F:methyltransferase activity"/>
    <property type="evidence" value="ECO:0007669"/>
    <property type="project" value="UniProtKB-KW"/>
</dbReference>
<comment type="caution">
    <text evidence="1">Lacks conserved residue(s) required for the propagation of feature annotation.</text>
</comment>
<dbReference type="InterPro" id="IPR029063">
    <property type="entry name" value="SAM-dependent_MTases_sf"/>
</dbReference>
<evidence type="ECO:0000313" key="4">
    <source>
        <dbReference type="Proteomes" id="UP000694845"/>
    </source>
</evidence>
<dbReference type="Proteomes" id="UP000694845">
    <property type="component" value="Unplaced"/>
</dbReference>
<feature type="compositionally biased region" description="Low complexity" evidence="2">
    <location>
        <begin position="580"/>
        <end position="590"/>
    </location>
</feature>
<dbReference type="SUPFAM" id="SSF53335">
    <property type="entry name" value="S-adenosyl-L-methionine-dependent methyltransferases"/>
    <property type="match status" value="1"/>
</dbReference>
<feature type="domain" description="SAM-dependent MTase RsmB/NOP-type" evidence="3">
    <location>
        <begin position="217"/>
        <end position="534"/>
    </location>
</feature>
<dbReference type="InterPro" id="IPR042620">
    <property type="entry name" value="NSUN7"/>
</dbReference>
<dbReference type="Gene3D" id="3.30.70.1170">
    <property type="entry name" value="Sun protein, domain 3"/>
    <property type="match status" value="1"/>
</dbReference>
<dbReference type="PANTHER" id="PTHR14663:SF2">
    <property type="entry name" value="METHYLTRANSFERASE NSUN7-RELATED"/>
    <property type="match status" value="1"/>
</dbReference>
<proteinExistence type="inferred from homology"/>
<keyword evidence="1" id="KW-0808">Transferase</keyword>
<evidence type="ECO:0000259" key="3">
    <source>
        <dbReference type="PROSITE" id="PS51686"/>
    </source>
</evidence>
<evidence type="ECO:0000256" key="1">
    <source>
        <dbReference type="PROSITE-ProRule" id="PRU01023"/>
    </source>
</evidence>
<feature type="region of interest" description="Disordered" evidence="2">
    <location>
        <begin position="560"/>
        <end position="629"/>
    </location>
</feature>
<gene>
    <name evidence="5" type="primary">LOC110979823</name>
</gene>
<dbReference type="RefSeq" id="XP_022091611.1">
    <property type="nucleotide sequence ID" value="XM_022235919.1"/>
</dbReference>
<keyword evidence="4" id="KW-1185">Reference proteome</keyword>
<dbReference type="OrthoDB" id="6817893at2759"/>
<dbReference type="GO" id="GO:0003723">
    <property type="term" value="F:RNA binding"/>
    <property type="evidence" value="ECO:0007669"/>
    <property type="project" value="UniProtKB-UniRule"/>
</dbReference>
<dbReference type="AlphaFoldDB" id="A0A8B7YJ45"/>
<evidence type="ECO:0000256" key="2">
    <source>
        <dbReference type="SAM" id="MobiDB-lite"/>
    </source>
</evidence>
<dbReference type="GO" id="GO:0032259">
    <property type="term" value="P:methylation"/>
    <property type="evidence" value="ECO:0007669"/>
    <property type="project" value="UniProtKB-KW"/>
</dbReference>
<dbReference type="Gene3D" id="3.40.50.150">
    <property type="entry name" value="Vaccinia Virus protein VP39"/>
    <property type="match status" value="1"/>
</dbReference>
<keyword evidence="1" id="KW-0694">RNA-binding</keyword>
<feature type="region of interest" description="Disordered" evidence="2">
    <location>
        <begin position="14"/>
        <end position="34"/>
    </location>
</feature>
<dbReference type="GeneID" id="110979823"/>
<protein>
    <submittedName>
        <fullName evidence="5">Methyltransferase NSUN7</fullName>
    </submittedName>
</protein>
<name>A0A8B7YJ45_ACAPL</name>
<dbReference type="OMA" id="QIPTQHF"/>
<organism evidence="4 5">
    <name type="scientific">Acanthaster planci</name>
    <name type="common">Crown-of-thorns starfish</name>
    <dbReference type="NCBI Taxonomy" id="133434"/>
    <lineage>
        <taxon>Eukaryota</taxon>
        <taxon>Metazoa</taxon>
        <taxon>Echinodermata</taxon>
        <taxon>Eleutherozoa</taxon>
        <taxon>Asterozoa</taxon>
        <taxon>Asteroidea</taxon>
        <taxon>Valvatacea</taxon>
        <taxon>Valvatida</taxon>
        <taxon>Acanthasteridae</taxon>
        <taxon>Acanthaster</taxon>
    </lineage>
</organism>
<evidence type="ECO:0000313" key="5">
    <source>
        <dbReference type="RefSeq" id="XP_022091611.1"/>
    </source>
</evidence>
<comment type="similarity">
    <text evidence="1">Belongs to the class I-like SAM-binding methyltransferase superfamily. RsmB/NOP family.</text>
</comment>
<reference evidence="5" key="1">
    <citation type="submission" date="2025-08" db="UniProtKB">
        <authorList>
            <consortium name="RefSeq"/>
        </authorList>
    </citation>
    <scope>IDENTIFICATION</scope>
</reference>
<dbReference type="InterPro" id="IPR049561">
    <property type="entry name" value="NSUN5_7_fdxn-like"/>
</dbReference>
<dbReference type="PROSITE" id="PS51686">
    <property type="entry name" value="SAM_MT_RSMB_NOP"/>
    <property type="match status" value="1"/>
</dbReference>
<dbReference type="PANTHER" id="PTHR14663">
    <property type="entry name" value="METHYLTRANSFERASE NSUN7-RELATED"/>
    <property type="match status" value="1"/>
</dbReference>
<keyword evidence="1" id="KW-0949">S-adenosyl-L-methionine</keyword>
<dbReference type="CTD" id="79730"/>
<sequence length="689" mass="76652">MALLSQHYGGRVPGMIKAHSSVPSTRRKADSIPTSTMSAGGCEVTLDGIPILPENSDRGQGCNHVIYHYASQVFGSLRPAKKTDKLLLDVDLRSGKEPPKLTAIKDERAKRKVYDLAFDALKYQALLEDMLVDSGYYSYDTVPDENHSIIVVILCDMLNRHFAKRLREPNEPVIPYVQEFEDDLFAHTTKLNASLARNRIKFQARSVECLLPEKVRQREECGTKMPIYAWVNQLQNSVEDVIEQLTQDGYKKVPSINSLGEYSFTVDSQCPNVLVFDAQNRNTLEDSYLVRGGNLVIQDKSCCLGPHSVKALLNEGDDVIHIYTGSGWTTAHLATLTNQEHCTIYAFGVKNEEHSEQLMANAKKLGIHNVKFIQDNFFEVQHIDNRFKNVKVVLVTPHDSRSGVTNPVEYIIHEGADASILGELSQEQIDSDKLDVLVSKHMELLKHAMKFPHVQAVVYATNSIFREENENVVTKVTEYINARTSTSIRNPFRLIPPVLPLTPAELEKQPSSKFIKMEPSSSMGGCFLSVMSREDESMSASDVIARAAAKGLCSLPPAKATATTTSAQGDELKPKKKSSKTSQKSLTKSASAKKERKGPKTSKSPTADHHGHGPTVRSPTLLVKKPSSKRLRPIRTASLMFAHHFTNSSTSDRQPYGVPMTKASLVRMQPKAEPVRPHQEAIHHPKPFL</sequence>
<dbReference type="InterPro" id="IPR001678">
    <property type="entry name" value="MeTrfase_RsmB-F_NOP2_dom"/>
</dbReference>
<accession>A0A8B7YJ45</accession>
<dbReference type="KEGG" id="aplc:110979823"/>
<keyword evidence="1 5" id="KW-0489">Methyltransferase</keyword>